<dbReference type="InterPro" id="IPR036986">
    <property type="entry name" value="S4_RNA-bd_sf"/>
</dbReference>
<dbReference type="PROSITE" id="PS00178">
    <property type="entry name" value="AA_TRNA_LIGASE_I"/>
    <property type="match status" value="1"/>
</dbReference>
<evidence type="ECO:0000259" key="12">
    <source>
        <dbReference type="SMART" id="SM00363"/>
    </source>
</evidence>
<dbReference type="GO" id="GO:0004831">
    <property type="term" value="F:tyrosine-tRNA ligase activity"/>
    <property type="evidence" value="ECO:0007669"/>
    <property type="project" value="UniProtKB-EC"/>
</dbReference>
<evidence type="ECO:0000256" key="9">
    <source>
        <dbReference type="ARBA" id="ARBA00023146"/>
    </source>
</evidence>
<dbReference type="NCBIfam" id="TIGR00234">
    <property type="entry name" value="tyrS"/>
    <property type="match status" value="1"/>
</dbReference>
<dbReference type="HAMAP" id="MF_02006">
    <property type="entry name" value="Tyr_tRNA_synth_type1"/>
    <property type="match status" value="1"/>
</dbReference>
<dbReference type="InterPro" id="IPR054608">
    <property type="entry name" value="SYY-like_C"/>
</dbReference>
<evidence type="ECO:0000256" key="6">
    <source>
        <dbReference type="ARBA" id="ARBA00022840"/>
    </source>
</evidence>
<dbReference type="EMBL" id="UOEU01001062">
    <property type="protein sequence ID" value="VAW43316.1"/>
    <property type="molecule type" value="Genomic_DNA"/>
</dbReference>
<dbReference type="GO" id="GO:0042802">
    <property type="term" value="F:identical protein binding"/>
    <property type="evidence" value="ECO:0007669"/>
    <property type="project" value="UniProtKB-ARBA"/>
</dbReference>
<dbReference type="SMART" id="SM00363">
    <property type="entry name" value="S4"/>
    <property type="match status" value="1"/>
</dbReference>
<evidence type="ECO:0000313" key="13">
    <source>
        <dbReference type="EMBL" id="VAW43316.1"/>
    </source>
</evidence>
<dbReference type="PANTHER" id="PTHR11766">
    <property type="entry name" value="TYROSYL-TRNA SYNTHETASE"/>
    <property type="match status" value="1"/>
</dbReference>
<dbReference type="GO" id="GO:0005829">
    <property type="term" value="C:cytosol"/>
    <property type="evidence" value="ECO:0007669"/>
    <property type="project" value="TreeGrafter"/>
</dbReference>
<evidence type="ECO:0000256" key="1">
    <source>
        <dbReference type="ARBA" id="ARBA00004496"/>
    </source>
</evidence>
<keyword evidence="7" id="KW-0694">RNA-binding</keyword>
<sequence>MNAFEELRWRGFIYDHTESVPDLLAKEKVTLYNGFDPTGDSLHIGHLVPMMAMARLQRYGHTPIALAGGGTGMVGDPSGRSSERNLLTPDEVQANLARIQNQLTGILDFEVKSNPARIVNNGLWLSEVSLMAFLRDVGKHFTVNSMMAKDSVKSRLSRESGISYTEFSYMLLQAYDFMHLYENNSCILQMGGSDQWGNILAGVELIRRAKGKKAHGLVFPLITQADGSKFGKTSAGTNAWLAADRTSPYRFYQFWLNSDDGDVLNYLRYFTWLNQTEIAEYEDKLSNAPERREAQRRLAQEVTRIIHGETAVSKSEKAAKVLFGGDLDGLEATDIRDIFADVPSSKLPKVALEGDGFPIIDLLVDSGLATSKGDARRSIKGGGLYLNNQRITDAQQPITPNQTINGQFLILRKGRKKYHLVRIQQ</sequence>
<comment type="catalytic activity">
    <reaction evidence="11">
        <text>tRNA(Tyr) + L-tyrosine + ATP = L-tyrosyl-tRNA(Tyr) + AMP + diphosphate + H(+)</text>
        <dbReference type="Rhea" id="RHEA:10220"/>
        <dbReference type="Rhea" id="RHEA-COMP:9706"/>
        <dbReference type="Rhea" id="RHEA-COMP:9707"/>
        <dbReference type="ChEBI" id="CHEBI:15378"/>
        <dbReference type="ChEBI" id="CHEBI:30616"/>
        <dbReference type="ChEBI" id="CHEBI:33019"/>
        <dbReference type="ChEBI" id="CHEBI:58315"/>
        <dbReference type="ChEBI" id="CHEBI:78442"/>
        <dbReference type="ChEBI" id="CHEBI:78536"/>
        <dbReference type="ChEBI" id="CHEBI:456215"/>
        <dbReference type="EC" id="6.1.1.1"/>
    </reaction>
</comment>
<dbReference type="FunFam" id="1.10.240.10:FF:000001">
    <property type="entry name" value="Tyrosine--tRNA ligase"/>
    <property type="match status" value="1"/>
</dbReference>
<evidence type="ECO:0000256" key="5">
    <source>
        <dbReference type="ARBA" id="ARBA00022741"/>
    </source>
</evidence>
<dbReference type="PANTHER" id="PTHR11766:SF0">
    <property type="entry name" value="TYROSINE--TRNA LIGASE, MITOCHONDRIAL"/>
    <property type="match status" value="1"/>
</dbReference>
<dbReference type="Pfam" id="PF00579">
    <property type="entry name" value="tRNA-synt_1b"/>
    <property type="match status" value="1"/>
</dbReference>
<dbReference type="AlphaFoldDB" id="A0A3B0WFU1"/>
<keyword evidence="3" id="KW-0963">Cytoplasm</keyword>
<dbReference type="GO" id="GO:0006437">
    <property type="term" value="P:tyrosyl-tRNA aminoacylation"/>
    <property type="evidence" value="ECO:0007669"/>
    <property type="project" value="InterPro"/>
</dbReference>
<dbReference type="GO" id="GO:0005524">
    <property type="term" value="F:ATP binding"/>
    <property type="evidence" value="ECO:0007669"/>
    <property type="project" value="UniProtKB-KW"/>
</dbReference>
<evidence type="ECO:0000256" key="7">
    <source>
        <dbReference type="ARBA" id="ARBA00022884"/>
    </source>
</evidence>
<accession>A0A3B0WFU1</accession>
<evidence type="ECO:0000256" key="3">
    <source>
        <dbReference type="ARBA" id="ARBA00022490"/>
    </source>
</evidence>
<evidence type="ECO:0000256" key="2">
    <source>
        <dbReference type="ARBA" id="ARBA00013160"/>
    </source>
</evidence>
<dbReference type="InterPro" id="IPR002942">
    <property type="entry name" value="S4_RNA-bd"/>
</dbReference>
<keyword evidence="9 13" id="KW-0030">Aminoacyl-tRNA synthetase</keyword>
<dbReference type="InterPro" id="IPR002307">
    <property type="entry name" value="Tyr-tRNA-ligase"/>
</dbReference>
<organism evidence="13">
    <name type="scientific">hydrothermal vent metagenome</name>
    <dbReference type="NCBI Taxonomy" id="652676"/>
    <lineage>
        <taxon>unclassified sequences</taxon>
        <taxon>metagenomes</taxon>
        <taxon>ecological metagenomes</taxon>
    </lineage>
</organism>
<dbReference type="FunFam" id="3.10.290.10:FF:000014">
    <property type="entry name" value="Tyrosine--tRNA ligase"/>
    <property type="match status" value="1"/>
</dbReference>
<evidence type="ECO:0000256" key="11">
    <source>
        <dbReference type="ARBA" id="ARBA00048248"/>
    </source>
</evidence>
<dbReference type="SUPFAM" id="SSF55174">
    <property type="entry name" value="Alpha-L RNA-binding motif"/>
    <property type="match status" value="1"/>
</dbReference>
<gene>
    <name evidence="13" type="ORF">MNBD_CHLOROFLEXI01-785</name>
</gene>
<keyword evidence="8" id="KW-0648">Protein biosynthesis</keyword>
<dbReference type="InterPro" id="IPR024088">
    <property type="entry name" value="Tyr-tRNA-ligase_bac-type"/>
</dbReference>
<dbReference type="Gene3D" id="1.10.240.10">
    <property type="entry name" value="Tyrosyl-Transfer RNA Synthetase"/>
    <property type="match status" value="1"/>
</dbReference>
<keyword evidence="4 13" id="KW-0436">Ligase</keyword>
<dbReference type="Pfam" id="PF22421">
    <property type="entry name" value="SYY_C-terminal"/>
    <property type="match status" value="1"/>
</dbReference>
<keyword evidence="5" id="KW-0547">Nucleotide-binding</keyword>
<dbReference type="EC" id="6.1.1.1" evidence="2"/>
<evidence type="ECO:0000256" key="10">
    <source>
        <dbReference type="ARBA" id="ARBA00033323"/>
    </source>
</evidence>
<dbReference type="InterPro" id="IPR014729">
    <property type="entry name" value="Rossmann-like_a/b/a_fold"/>
</dbReference>
<dbReference type="CDD" id="cd00805">
    <property type="entry name" value="TyrRS_core"/>
    <property type="match status" value="1"/>
</dbReference>
<dbReference type="InterPro" id="IPR024107">
    <property type="entry name" value="Tyr-tRNA-ligase_bac_1"/>
</dbReference>
<proteinExistence type="inferred from homology"/>
<dbReference type="InterPro" id="IPR002305">
    <property type="entry name" value="aa-tRNA-synth_Ic"/>
</dbReference>
<dbReference type="InterPro" id="IPR001412">
    <property type="entry name" value="aa-tRNA-synth_I_CS"/>
</dbReference>
<feature type="domain" description="RNA-binding S4" evidence="12">
    <location>
        <begin position="358"/>
        <end position="415"/>
    </location>
</feature>
<keyword evidence="6" id="KW-0067">ATP-binding</keyword>
<comment type="subcellular location">
    <subcellularLocation>
        <location evidence="1">Cytoplasm</location>
    </subcellularLocation>
</comment>
<dbReference type="Gene3D" id="3.10.290.10">
    <property type="entry name" value="RNA-binding S4 domain"/>
    <property type="match status" value="1"/>
</dbReference>
<dbReference type="SUPFAM" id="SSF52374">
    <property type="entry name" value="Nucleotidylyl transferase"/>
    <property type="match status" value="1"/>
</dbReference>
<dbReference type="FunFam" id="3.40.50.620:FF:000008">
    <property type="entry name" value="Tyrosine--tRNA ligase"/>
    <property type="match status" value="1"/>
</dbReference>
<dbReference type="PROSITE" id="PS50889">
    <property type="entry name" value="S4"/>
    <property type="match status" value="1"/>
</dbReference>
<dbReference type="GO" id="GO:0003723">
    <property type="term" value="F:RNA binding"/>
    <property type="evidence" value="ECO:0007669"/>
    <property type="project" value="UniProtKB-KW"/>
</dbReference>
<dbReference type="Gene3D" id="3.40.50.620">
    <property type="entry name" value="HUPs"/>
    <property type="match status" value="1"/>
</dbReference>
<name>A0A3B0WFU1_9ZZZZ</name>
<evidence type="ECO:0000256" key="8">
    <source>
        <dbReference type="ARBA" id="ARBA00022917"/>
    </source>
</evidence>
<reference evidence="13" key="1">
    <citation type="submission" date="2018-06" db="EMBL/GenBank/DDBJ databases">
        <authorList>
            <person name="Zhirakovskaya E."/>
        </authorList>
    </citation>
    <scope>NUCLEOTIDE SEQUENCE</scope>
</reference>
<dbReference type="PRINTS" id="PR01040">
    <property type="entry name" value="TRNASYNTHTYR"/>
</dbReference>
<protein>
    <recommendedName>
        <fullName evidence="2">tyrosine--tRNA ligase</fullName>
        <ecNumber evidence="2">6.1.1.1</ecNumber>
    </recommendedName>
    <alternativeName>
        <fullName evidence="10">Tyrosyl-tRNA synthetase</fullName>
    </alternativeName>
</protein>
<evidence type="ECO:0000256" key="4">
    <source>
        <dbReference type="ARBA" id="ARBA00022598"/>
    </source>
</evidence>